<protein>
    <recommendedName>
        <fullName evidence="6">C3H1-type domain-containing protein</fullName>
    </recommendedName>
</protein>
<dbReference type="InterPro" id="IPR036855">
    <property type="entry name" value="Znf_CCCH_sf"/>
</dbReference>
<gene>
    <name evidence="7" type="ORF">RDB_LOCUS26845</name>
</gene>
<reference evidence="7" key="1">
    <citation type="submission" date="2021-01" db="EMBL/GenBank/DDBJ databases">
        <authorList>
            <person name="Kaushik A."/>
        </authorList>
    </citation>
    <scope>NUCLEOTIDE SEQUENCE</scope>
    <source>
        <strain evidence="7">AG4-RS23</strain>
    </source>
</reference>
<evidence type="ECO:0000313" key="7">
    <source>
        <dbReference type="EMBL" id="CAE6432021.1"/>
    </source>
</evidence>
<dbReference type="GO" id="GO:0008270">
    <property type="term" value="F:zinc ion binding"/>
    <property type="evidence" value="ECO:0007669"/>
    <property type="project" value="UniProtKB-KW"/>
</dbReference>
<comment type="caution">
    <text evidence="7">The sequence shown here is derived from an EMBL/GenBank/DDBJ whole genome shotgun (WGS) entry which is preliminary data.</text>
</comment>
<dbReference type="SMART" id="SM00356">
    <property type="entry name" value="ZnF_C3H1"/>
    <property type="match status" value="1"/>
</dbReference>
<sequence length="562" mass="63631">MSSSRPGIPPGNIHHRTQPSINNSPWAAVAAQVSTGGRGGGPNNHSRPCRFFMNGHCRNGTRCNFSHTITEAQESTENRSTNFPGISNDQFLKVQTNLTPGQTFNSLRDYVEDTFEFQTPDQVYRFLSILCNANSQNSFWTAKDGQLHLHQLVNGNGILRLADAIHYPQRTNRFCSFQRGYVPIFTYMASDWVVKSTLHSDVNALYGLVHSNFQTIRNNTEINMRKLMAARNFGDRSQPLSGKQIFKVIFVTLFEYLTRFKDAPIANPGVREFAEQIAVWFDEWLLGLVSSPSFQDECATYGKEEREFIIENLRRDKDRVLRLVKRGQTIAVNTGAQMSYSLLNDAAPGLVAALERNYEFDGPGEFCETGPRHDNDHVEIELIRVPPTRDELLCGTEPYLPANFFEAPHFYDPRSIERLLDIQFRLLREELTSPVRLAVQLVIEDLKKSPVRLAVQLVIEDLKKSESESTNLAKIIIARGGRYAAPATARESIIFSVFTGITFQPLQLNNRGISVGIGFDTPPGRARRDTPEERGEYWEQVSKKRLMQDGLVALIWKDHTGK</sequence>
<dbReference type="InterPro" id="IPR000571">
    <property type="entry name" value="Znf_CCCH"/>
</dbReference>
<evidence type="ECO:0000259" key="6">
    <source>
        <dbReference type="PROSITE" id="PS50103"/>
    </source>
</evidence>
<evidence type="ECO:0000313" key="8">
    <source>
        <dbReference type="Proteomes" id="UP000663861"/>
    </source>
</evidence>
<evidence type="ECO:0000256" key="4">
    <source>
        <dbReference type="PROSITE-ProRule" id="PRU00723"/>
    </source>
</evidence>
<organism evidence="7 8">
    <name type="scientific">Rhizoctonia solani</name>
    <dbReference type="NCBI Taxonomy" id="456999"/>
    <lineage>
        <taxon>Eukaryota</taxon>
        <taxon>Fungi</taxon>
        <taxon>Dikarya</taxon>
        <taxon>Basidiomycota</taxon>
        <taxon>Agaricomycotina</taxon>
        <taxon>Agaricomycetes</taxon>
        <taxon>Cantharellales</taxon>
        <taxon>Ceratobasidiaceae</taxon>
        <taxon>Rhizoctonia</taxon>
    </lineage>
</organism>
<dbReference type="InterPro" id="IPR041367">
    <property type="entry name" value="Znf-CCCH_4"/>
</dbReference>
<proteinExistence type="predicted"/>
<evidence type="ECO:0000256" key="1">
    <source>
        <dbReference type="ARBA" id="ARBA00022723"/>
    </source>
</evidence>
<dbReference type="Pfam" id="PF18044">
    <property type="entry name" value="zf-CCCH_4"/>
    <property type="match status" value="1"/>
</dbReference>
<feature type="domain" description="C3H1-type" evidence="6">
    <location>
        <begin position="43"/>
        <end position="70"/>
    </location>
</feature>
<dbReference type="SUPFAM" id="SSF90229">
    <property type="entry name" value="CCCH zinc finger"/>
    <property type="match status" value="1"/>
</dbReference>
<dbReference type="PROSITE" id="PS50103">
    <property type="entry name" value="ZF_C3H1"/>
    <property type="match status" value="1"/>
</dbReference>
<keyword evidence="2 4" id="KW-0863">Zinc-finger</keyword>
<keyword evidence="3 4" id="KW-0862">Zinc</keyword>
<dbReference type="AlphaFoldDB" id="A0A8H2XPL9"/>
<feature type="non-terminal residue" evidence="7">
    <location>
        <position position="1"/>
    </location>
</feature>
<keyword evidence="1 4" id="KW-0479">Metal-binding</keyword>
<evidence type="ECO:0000256" key="5">
    <source>
        <dbReference type="SAM" id="MobiDB-lite"/>
    </source>
</evidence>
<accession>A0A8H2XPL9</accession>
<evidence type="ECO:0000256" key="3">
    <source>
        <dbReference type="ARBA" id="ARBA00022833"/>
    </source>
</evidence>
<dbReference type="EMBL" id="CAJMWY010000404">
    <property type="protein sequence ID" value="CAE6432021.1"/>
    <property type="molecule type" value="Genomic_DNA"/>
</dbReference>
<feature type="zinc finger region" description="C3H1-type" evidence="4">
    <location>
        <begin position="43"/>
        <end position="70"/>
    </location>
</feature>
<dbReference type="Proteomes" id="UP000663861">
    <property type="component" value="Unassembled WGS sequence"/>
</dbReference>
<evidence type="ECO:0000256" key="2">
    <source>
        <dbReference type="ARBA" id="ARBA00022771"/>
    </source>
</evidence>
<dbReference type="Gene3D" id="1.20.120.1350">
    <property type="entry name" value="Pneumovirus matrix protein 2 (M2), zinc-binding domain"/>
    <property type="match status" value="1"/>
</dbReference>
<feature type="region of interest" description="Disordered" evidence="5">
    <location>
        <begin position="1"/>
        <end position="21"/>
    </location>
</feature>
<name>A0A8H2XPL9_9AGAM</name>